<keyword evidence="2" id="KW-1185">Reference proteome</keyword>
<name>A0ABP8MYW5_9BACT</name>
<protein>
    <submittedName>
        <fullName evidence="1">Uncharacterized protein</fullName>
    </submittedName>
</protein>
<dbReference type="RefSeq" id="WP_344826986.1">
    <property type="nucleotide sequence ID" value="NZ_BAABEZ010000022.1"/>
</dbReference>
<gene>
    <name evidence="1" type="ORF">GCM10023092_22470</name>
</gene>
<dbReference type="Proteomes" id="UP001501410">
    <property type="component" value="Unassembled WGS sequence"/>
</dbReference>
<accession>A0ABP8MYW5</accession>
<reference evidence="2" key="1">
    <citation type="journal article" date="2019" name="Int. J. Syst. Evol. Microbiol.">
        <title>The Global Catalogue of Microorganisms (GCM) 10K type strain sequencing project: providing services to taxonomists for standard genome sequencing and annotation.</title>
        <authorList>
            <consortium name="The Broad Institute Genomics Platform"/>
            <consortium name="The Broad Institute Genome Sequencing Center for Infectious Disease"/>
            <person name="Wu L."/>
            <person name="Ma J."/>
        </authorList>
    </citation>
    <scope>NUCLEOTIDE SEQUENCE [LARGE SCALE GENOMIC DNA]</scope>
    <source>
        <strain evidence="2">JCM 31921</strain>
    </source>
</reference>
<comment type="caution">
    <text evidence="1">The sequence shown here is derived from an EMBL/GenBank/DDBJ whole genome shotgun (WGS) entry which is preliminary data.</text>
</comment>
<evidence type="ECO:0000313" key="2">
    <source>
        <dbReference type="Proteomes" id="UP001501410"/>
    </source>
</evidence>
<evidence type="ECO:0000313" key="1">
    <source>
        <dbReference type="EMBL" id="GAA4456748.1"/>
    </source>
</evidence>
<dbReference type="EMBL" id="BAABEZ010000022">
    <property type="protein sequence ID" value="GAA4456748.1"/>
    <property type="molecule type" value="Genomic_DNA"/>
</dbReference>
<proteinExistence type="predicted"/>
<sequence length="127" mass="13295">MSRPFDGETIFCGDTPHLISLARLSTKTDYLKNNPQERLHTDPCAPAGGLAFADQQKTQSQPCSAFAGTPESSPYPCGELAGTPETFPHPCGSFAGTPDCFLHPCGDLAGTPDTLPHPCGGFAGKTN</sequence>
<organism evidence="1 2">
    <name type="scientific">Rurimicrobium arvi</name>
    <dbReference type="NCBI Taxonomy" id="2049916"/>
    <lineage>
        <taxon>Bacteria</taxon>
        <taxon>Pseudomonadati</taxon>
        <taxon>Bacteroidota</taxon>
        <taxon>Chitinophagia</taxon>
        <taxon>Chitinophagales</taxon>
        <taxon>Chitinophagaceae</taxon>
        <taxon>Rurimicrobium</taxon>
    </lineage>
</organism>